<reference evidence="1 2" key="1">
    <citation type="submission" date="2018-05" db="EMBL/GenBank/DDBJ databases">
        <title>Genomic Encyclopedia of Archaeal and Bacterial Type Strains, Phase II (KMG-II): from individual species to whole genera.</title>
        <authorList>
            <person name="Goeker M."/>
        </authorList>
    </citation>
    <scope>NUCLEOTIDE SEQUENCE [LARGE SCALE GENOMIC DNA]</scope>
    <source>
        <strain evidence="1 2">DSM 22214</strain>
    </source>
</reference>
<accession>A0A316F0W8</accession>
<proteinExistence type="predicted"/>
<evidence type="ECO:0000313" key="2">
    <source>
        <dbReference type="Proteomes" id="UP000245489"/>
    </source>
</evidence>
<protein>
    <submittedName>
        <fullName evidence="1">Uncharacterized protein</fullName>
    </submittedName>
</protein>
<dbReference type="EMBL" id="QGGO01000001">
    <property type="protein sequence ID" value="PWK29249.1"/>
    <property type="molecule type" value="Genomic_DNA"/>
</dbReference>
<evidence type="ECO:0000313" key="1">
    <source>
        <dbReference type="EMBL" id="PWK29249.1"/>
    </source>
</evidence>
<keyword evidence="2" id="KW-1185">Reference proteome</keyword>
<gene>
    <name evidence="1" type="ORF">LV89_00089</name>
</gene>
<comment type="caution">
    <text evidence="1">The sequence shown here is derived from an EMBL/GenBank/DDBJ whole genome shotgun (WGS) entry which is preliminary data.</text>
</comment>
<dbReference type="RefSeq" id="WP_262509841.1">
    <property type="nucleotide sequence ID" value="NZ_QGGO01000001.1"/>
</dbReference>
<dbReference type="Proteomes" id="UP000245489">
    <property type="component" value="Unassembled WGS sequence"/>
</dbReference>
<name>A0A316F0W8_9BACT</name>
<organism evidence="1 2">
    <name type="scientific">Arcicella aurantiaca</name>
    <dbReference type="NCBI Taxonomy" id="591202"/>
    <lineage>
        <taxon>Bacteria</taxon>
        <taxon>Pseudomonadati</taxon>
        <taxon>Bacteroidota</taxon>
        <taxon>Cytophagia</taxon>
        <taxon>Cytophagales</taxon>
        <taxon>Flectobacillaceae</taxon>
        <taxon>Arcicella</taxon>
    </lineage>
</organism>
<dbReference type="AlphaFoldDB" id="A0A316F0W8"/>
<sequence length="42" mass="4764">MKTTKKVTQYPTSGEQIVRKKLDEANDVLRKTDLSKLGLKSN</sequence>